<dbReference type="Pfam" id="PF00717">
    <property type="entry name" value="Peptidase_S24"/>
    <property type="match status" value="1"/>
</dbReference>
<evidence type="ECO:0000313" key="2">
    <source>
        <dbReference type="EMBL" id="MBD8870127.1"/>
    </source>
</evidence>
<dbReference type="Gene3D" id="2.10.109.10">
    <property type="entry name" value="Umud Fragment, subunit A"/>
    <property type="match status" value="1"/>
</dbReference>
<dbReference type="SUPFAM" id="SSF51306">
    <property type="entry name" value="LexA/Signal peptidase"/>
    <property type="match status" value="1"/>
</dbReference>
<feature type="domain" description="Peptidase S24/S26A/S26B/S26C" evidence="1">
    <location>
        <begin position="42"/>
        <end position="110"/>
    </location>
</feature>
<comment type="caution">
    <text evidence="2">The sequence shown here is derived from an EMBL/GenBank/DDBJ whole genome shotgun (WGS) entry which is preliminary data.</text>
</comment>
<sequence>MLGVSFSGRCLRSPATLLCVPRRQIRCPQGRSDKPRGAGRWGLAVVRGRSMEPGLRDGDRLLVRYAAVVRPGSRVLVRMPDGTLAVKRAAERRATRTGADGWWVLSDNPDEGVDSRHRGVLDEEAVRAVVRLRVWPPGRR</sequence>
<protein>
    <submittedName>
        <fullName evidence="2">S24/S26 family peptidase</fullName>
    </submittedName>
</protein>
<keyword evidence="3" id="KW-1185">Reference proteome</keyword>
<evidence type="ECO:0000259" key="1">
    <source>
        <dbReference type="Pfam" id="PF00717"/>
    </source>
</evidence>
<reference evidence="2" key="1">
    <citation type="submission" date="2020-09" db="EMBL/GenBank/DDBJ databases">
        <title>Nocardioides sp. strain MJB4 16S ribosomal RNA gene Genome sequencing and assembly.</title>
        <authorList>
            <person name="Kim I."/>
        </authorList>
    </citation>
    <scope>NUCLEOTIDE SEQUENCE</scope>
    <source>
        <strain evidence="2">MJB4</strain>
    </source>
</reference>
<name>A0A927K4P4_9ACTN</name>
<proteinExistence type="predicted"/>
<dbReference type="EMBL" id="JACYXZ010000003">
    <property type="protein sequence ID" value="MBD8870127.1"/>
    <property type="molecule type" value="Genomic_DNA"/>
</dbReference>
<gene>
    <name evidence="2" type="ORF">IE331_10885</name>
</gene>
<evidence type="ECO:0000313" key="3">
    <source>
        <dbReference type="Proteomes" id="UP000616839"/>
    </source>
</evidence>
<dbReference type="InterPro" id="IPR036286">
    <property type="entry name" value="LexA/Signal_pep-like_sf"/>
</dbReference>
<dbReference type="CDD" id="cd06462">
    <property type="entry name" value="Peptidase_S24_S26"/>
    <property type="match status" value="1"/>
</dbReference>
<accession>A0A927K4P4</accession>
<organism evidence="2 3">
    <name type="scientific">Nocardioides donggukensis</name>
    <dbReference type="NCBI Taxonomy" id="2774019"/>
    <lineage>
        <taxon>Bacteria</taxon>
        <taxon>Bacillati</taxon>
        <taxon>Actinomycetota</taxon>
        <taxon>Actinomycetes</taxon>
        <taxon>Propionibacteriales</taxon>
        <taxon>Nocardioidaceae</taxon>
        <taxon>Nocardioides</taxon>
    </lineage>
</organism>
<dbReference type="InterPro" id="IPR015927">
    <property type="entry name" value="Peptidase_S24_S26A/B/C"/>
</dbReference>
<dbReference type="AlphaFoldDB" id="A0A927K4P4"/>
<dbReference type="Proteomes" id="UP000616839">
    <property type="component" value="Unassembled WGS sequence"/>
</dbReference>